<dbReference type="KEGG" id="cpb:Cphamn1_2511"/>
<dbReference type="EMBL" id="CP001101">
    <property type="protein sequence ID" value="ACE05405.1"/>
    <property type="molecule type" value="Genomic_DNA"/>
</dbReference>
<organism evidence="1">
    <name type="scientific">Chlorobium phaeobacteroides (strain BS1)</name>
    <dbReference type="NCBI Taxonomy" id="331678"/>
    <lineage>
        <taxon>Bacteria</taxon>
        <taxon>Pseudomonadati</taxon>
        <taxon>Chlorobiota</taxon>
        <taxon>Chlorobiia</taxon>
        <taxon>Chlorobiales</taxon>
        <taxon>Chlorobiaceae</taxon>
        <taxon>Chlorobium/Pelodictyon group</taxon>
        <taxon>Chlorobium</taxon>
    </lineage>
</organism>
<sequence length="72" mass="8022">MLSSLSKLSSEQLQEIRELERETGKTLLSYSSYDVVTDNLTEEELGKVRELERRIGTALVAVKESGSSTSSR</sequence>
<reference evidence="1" key="1">
    <citation type="submission" date="2008-06" db="EMBL/GenBank/DDBJ databases">
        <title>Complete sequence of Chlorobium phaeobacteroides BS1.</title>
        <authorList>
            <consortium name="US DOE Joint Genome Institute"/>
            <person name="Lucas S."/>
            <person name="Copeland A."/>
            <person name="Lapidus A."/>
            <person name="Glavina del Rio T."/>
            <person name="Dalin E."/>
            <person name="Tice H."/>
            <person name="Bruce D."/>
            <person name="Goodwin L."/>
            <person name="Pitluck S."/>
            <person name="Schmutz J."/>
            <person name="Larimer F."/>
            <person name="Land M."/>
            <person name="Hauser L."/>
            <person name="Kyrpides N."/>
            <person name="Ovchinnikova G."/>
            <person name="Li T."/>
            <person name="Liu Z."/>
            <person name="Zhao F."/>
            <person name="Overmann J."/>
            <person name="Bryant D.A."/>
            <person name="Richardson P."/>
        </authorList>
    </citation>
    <scope>NUCLEOTIDE SEQUENCE [LARGE SCALE GENOMIC DNA]</scope>
    <source>
        <strain evidence="1">BS1</strain>
    </source>
</reference>
<dbReference type="OrthoDB" id="5422239at2"/>
<name>B3EQA7_CHLPB</name>
<accession>B3EQA7</accession>
<dbReference type="AlphaFoldDB" id="B3EQA7"/>
<gene>
    <name evidence="1" type="ordered locus">Cphamn1_2511</name>
</gene>
<evidence type="ECO:0000313" key="1">
    <source>
        <dbReference type="EMBL" id="ACE05405.1"/>
    </source>
</evidence>
<protein>
    <submittedName>
        <fullName evidence="1">Uncharacterized protein</fullName>
    </submittedName>
</protein>
<dbReference type="HOGENOM" id="CLU_201191_0_0_10"/>
<dbReference type="eggNOG" id="ENOG5033411">
    <property type="taxonomic scope" value="Bacteria"/>
</dbReference>
<proteinExistence type="predicted"/>